<comment type="caution">
    <text evidence="1">The sequence shown here is derived from an EMBL/GenBank/DDBJ whole genome shotgun (WGS) entry which is preliminary data.</text>
</comment>
<protein>
    <submittedName>
        <fullName evidence="1">Uncharacterized protein</fullName>
    </submittedName>
</protein>
<accession>A0ACC0EQN8</accession>
<dbReference type="EMBL" id="CM045867">
    <property type="protein sequence ID" value="KAI7958947.1"/>
    <property type="molecule type" value="Genomic_DNA"/>
</dbReference>
<name>A0ACC0EQN8_9BASI</name>
<reference evidence="1 2" key="3">
    <citation type="journal article" date="2022" name="Microbiol. Spectr.">
        <title>Folding features and dynamics of 3D genome architecture in plant fungal pathogens.</title>
        <authorList>
            <person name="Xia C."/>
        </authorList>
    </citation>
    <scope>NUCLEOTIDE SEQUENCE [LARGE SCALE GENOMIC DNA]</scope>
    <source>
        <strain evidence="1 2">93-210</strain>
    </source>
</reference>
<organism evidence="1 2">
    <name type="scientific">Puccinia striiformis f. sp. tritici</name>
    <dbReference type="NCBI Taxonomy" id="168172"/>
    <lineage>
        <taxon>Eukaryota</taxon>
        <taxon>Fungi</taxon>
        <taxon>Dikarya</taxon>
        <taxon>Basidiomycota</taxon>
        <taxon>Pucciniomycotina</taxon>
        <taxon>Pucciniomycetes</taxon>
        <taxon>Pucciniales</taxon>
        <taxon>Pucciniaceae</taxon>
        <taxon>Puccinia</taxon>
    </lineage>
</organism>
<dbReference type="Proteomes" id="UP001060170">
    <property type="component" value="Chromosome 3"/>
</dbReference>
<sequence length="366" mass="41479">MHPRCQPLGLLVTCCLQAAQYIAQTGPWQADHAAYQLGEAVNGHGSSQNILINENRANRVLRFPDLSTADKERTSQKANIVTEATAQTVAPRKRELNTFRISQNEETYRRFAVKQGTMDSGFADLRDSLSSLKQMVLWKIDHNENDKELLGYISELQSIHDLIPASQDYRITRWKGKILVIERGAPNALLGKITRQGDIQVYRPNFLTLDTARKARTTLKDHVVFDPIFGEPLGRGIFLADLEARVLNGKELEAAIEKIQHAWLRRLNQLLHEITTIEAAVRNGKSDALILQQFVLGTVDSMYKRGLIDLRRLRAFLAIEDTLEFASLKKVISSQGIPTLKDKKFSVWLSHYSYSEDFINVVREGK</sequence>
<evidence type="ECO:0000313" key="1">
    <source>
        <dbReference type="EMBL" id="KAI7958947.1"/>
    </source>
</evidence>
<gene>
    <name evidence="1" type="ORF">MJO28_002738</name>
</gene>
<evidence type="ECO:0000313" key="2">
    <source>
        <dbReference type="Proteomes" id="UP001060170"/>
    </source>
</evidence>
<reference evidence="2" key="1">
    <citation type="journal article" date="2018" name="BMC Genomics">
        <title>Genomic insights into host adaptation between the wheat stripe rust pathogen (Puccinia striiformis f. sp. tritici) and the barley stripe rust pathogen (Puccinia striiformis f. sp. hordei).</title>
        <authorList>
            <person name="Xia C."/>
            <person name="Wang M."/>
            <person name="Yin C."/>
            <person name="Cornejo O.E."/>
            <person name="Hulbert S.H."/>
            <person name="Chen X."/>
        </authorList>
    </citation>
    <scope>NUCLEOTIDE SEQUENCE [LARGE SCALE GENOMIC DNA]</scope>
    <source>
        <strain evidence="2">93-210</strain>
    </source>
</reference>
<keyword evidence="2" id="KW-1185">Reference proteome</keyword>
<reference evidence="2" key="2">
    <citation type="journal article" date="2018" name="Mol. Plant Microbe Interact.">
        <title>Genome sequence resources for the wheat stripe rust pathogen (Puccinia striiformis f. sp. tritici) and the barley stripe rust pathogen (Puccinia striiformis f. sp. hordei).</title>
        <authorList>
            <person name="Xia C."/>
            <person name="Wang M."/>
            <person name="Yin C."/>
            <person name="Cornejo O.E."/>
            <person name="Hulbert S.H."/>
            <person name="Chen X."/>
        </authorList>
    </citation>
    <scope>NUCLEOTIDE SEQUENCE [LARGE SCALE GENOMIC DNA]</scope>
    <source>
        <strain evidence="2">93-210</strain>
    </source>
</reference>
<proteinExistence type="predicted"/>